<dbReference type="Gene3D" id="2.40.110.10">
    <property type="entry name" value="Butyryl-CoA Dehydrogenase, subunit A, domain 2"/>
    <property type="match status" value="1"/>
</dbReference>
<comment type="caution">
    <text evidence="10">The sequence shown here is derived from an EMBL/GenBank/DDBJ whole genome shotgun (WGS) entry which is preliminary data.</text>
</comment>
<dbReference type="CDD" id="cd00567">
    <property type="entry name" value="ACAD"/>
    <property type="match status" value="1"/>
</dbReference>
<evidence type="ECO:0000313" key="10">
    <source>
        <dbReference type="EMBL" id="VFA81277.1"/>
    </source>
</evidence>
<dbReference type="RefSeq" id="WP_131733266.1">
    <property type="nucleotide sequence ID" value="NZ_CAACYD010000003.1"/>
</dbReference>
<dbReference type="AlphaFoldDB" id="A0ABD7UXU1"/>
<evidence type="ECO:0000256" key="6">
    <source>
        <dbReference type="RuleBase" id="RU362125"/>
    </source>
</evidence>
<dbReference type="SUPFAM" id="SSF56645">
    <property type="entry name" value="Acyl-CoA dehydrogenase NM domain-like"/>
    <property type="match status" value="1"/>
</dbReference>
<protein>
    <submittedName>
        <fullName evidence="10">Acyl-CoA dehydrogenase, short-chain specific</fullName>
        <ecNumber evidence="10">1.3.8.1</ecNumber>
    </submittedName>
</protein>
<evidence type="ECO:0000256" key="1">
    <source>
        <dbReference type="ARBA" id="ARBA00001974"/>
    </source>
</evidence>
<keyword evidence="5 6" id="KW-0560">Oxidoreductase</keyword>
<dbReference type="Pfam" id="PF00441">
    <property type="entry name" value="Acyl-CoA_dh_1"/>
    <property type="match status" value="1"/>
</dbReference>
<dbReference type="PANTHER" id="PTHR43884">
    <property type="entry name" value="ACYL-COA DEHYDROGENASE"/>
    <property type="match status" value="1"/>
</dbReference>
<dbReference type="InterPro" id="IPR013786">
    <property type="entry name" value="AcylCoA_DH/ox_N"/>
</dbReference>
<dbReference type="InterPro" id="IPR006091">
    <property type="entry name" value="Acyl-CoA_Oxase/DH_mid-dom"/>
</dbReference>
<dbReference type="Gene3D" id="1.10.540.10">
    <property type="entry name" value="Acyl-CoA dehydrogenase/oxidase, N-terminal domain"/>
    <property type="match status" value="1"/>
</dbReference>
<dbReference type="InterPro" id="IPR009100">
    <property type="entry name" value="AcylCoA_DH/oxidase_NM_dom_sf"/>
</dbReference>
<dbReference type="EC" id="1.3.8.1" evidence="10"/>
<dbReference type="InterPro" id="IPR046373">
    <property type="entry name" value="Acyl-CoA_Oxase/DH_mid-dom_sf"/>
</dbReference>
<keyword evidence="3 6" id="KW-0285">Flavoprotein</keyword>
<evidence type="ECO:0000259" key="7">
    <source>
        <dbReference type="Pfam" id="PF00441"/>
    </source>
</evidence>
<dbReference type="InterPro" id="IPR009075">
    <property type="entry name" value="AcylCo_DH/oxidase_C"/>
</dbReference>
<feature type="domain" description="Acyl-CoA dehydrogenase/oxidase C-terminal" evidence="7">
    <location>
        <begin position="243"/>
        <end position="376"/>
    </location>
</feature>
<feature type="domain" description="Acyl-CoA dehydrogenase/oxidase N-terminal" evidence="9">
    <location>
        <begin position="6"/>
        <end position="109"/>
    </location>
</feature>
<evidence type="ECO:0000313" key="11">
    <source>
        <dbReference type="Proteomes" id="UP000360750"/>
    </source>
</evidence>
<organism evidence="10 11">
    <name type="scientific">Gordonia paraffinivorans</name>
    <dbReference type="NCBI Taxonomy" id="175628"/>
    <lineage>
        <taxon>Bacteria</taxon>
        <taxon>Bacillati</taxon>
        <taxon>Actinomycetota</taxon>
        <taxon>Actinomycetes</taxon>
        <taxon>Mycobacteriales</taxon>
        <taxon>Gordoniaceae</taxon>
        <taxon>Gordonia</taxon>
    </lineage>
</organism>
<dbReference type="GeneID" id="60748387"/>
<evidence type="ECO:0000256" key="4">
    <source>
        <dbReference type="ARBA" id="ARBA00022827"/>
    </source>
</evidence>
<evidence type="ECO:0000259" key="8">
    <source>
        <dbReference type="Pfam" id="PF02770"/>
    </source>
</evidence>
<name>A0ABD7UXU1_9ACTN</name>
<comment type="cofactor">
    <cofactor evidence="1 6">
        <name>FAD</name>
        <dbReference type="ChEBI" id="CHEBI:57692"/>
    </cofactor>
</comment>
<comment type="similarity">
    <text evidence="2 6">Belongs to the acyl-CoA dehydrogenase family.</text>
</comment>
<dbReference type="Proteomes" id="UP000360750">
    <property type="component" value="Unassembled WGS sequence"/>
</dbReference>
<evidence type="ECO:0000256" key="2">
    <source>
        <dbReference type="ARBA" id="ARBA00009347"/>
    </source>
</evidence>
<reference evidence="10 11" key="1">
    <citation type="submission" date="2019-02" db="EMBL/GenBank/DDBJ databases">
        <authorList>
            <consortium name="Pathogen Informatics"/>
        </authorList>
    </citation>
    <scope>NUCLEOTIDE SEQUENCE [LARGE SCALE GENOMIC DNA]</scope>
    <source>
        <strain evidence="10 11">3012STDY6756503</strain>
    </source>
</reference>
<dbReference type="EMBL" id="CAACYD010000003">
    <property type="protein sequence ID" value="VFA81277.1"/>
    <property type="molecule type" value="Genomic_DNA"/>
</dbReference>
<gene>
    <name evidence="10" type="ORF">NCTC8139_00333</name>
</gene>
<evidence type="ECO:0000256" key="3">
    <source>
        <dbReference type="ARBA" id="ARBA00022630"/>
    </source>
</evidence>
<proteinExistence type="inferred from homology"/>
<keyword evidence="4 6" id="KW-0274">FAD</keyword>
<sequence>MDFTLTPEQQLLADGLAKFLEARYDLQTSREAAKVGEGWQPAIWKAFVEDLGVVGACLPEEVGGFGGGAEELMVVTEALGHALVIEPFVDTVVLGAGLLGATGNDAARAAATRIAEGEALSALAALEDGSGGVLSHIETTATRDGDVWVLDGAKIVVTTAPLADYLLVTARTSGVANDRAGVSLFLIDLSDGAPAGLEMHRLRTIDDRQAADITFGDVRLPADALIAEDAIDILEKAWDTATAAVVSEAVGLMRKVFTDTVEYSKQREQFGVPIGSFQVLQHRMVDMHLQLEQSVAAQYLAILSLDKSPAERAAAVSAAKATISKAARFIGQNAVQLHGGMGMTEELAIGHYFKRLTAIEYEFGTADAHLARFAKATAEAATEAAGA</sequence>
<evidence type="ECO:0000259" key="9">
    <source>
        <dbReference type="Pfam" id="PF02771"/>
    </source>
</evidence>
<dbReference type="Pfam" id="PF02770">
    <property type="entry name" value="Acyl-CoA_dh_M"/>
    <property type="match status" value="1"/>
</dbReference>
<dbReference type="PANTHER" id="PTHR43884:SF20">
    <property type="entry name" value="ACYL-COA DEHYDROGENASE FADE28"/>
    <property type="match status" value="1"/>
</dbReference>
<accession>A0ABD7UXU1</accession>
<dbReference type="GO" id="GO:0016937">
    <property type="term" value="F:short-chain fatty acyl-CoA dehydrogenase activity"/>
    <property type="evidence" value="ECO:0007669"/>
    <property type="project" value="UniProtKB-EC"/>
</dbReference>
<dbReference type="Gene3D" id="1.20.140.10">
    <property type="entry name" value="Butyryl-CoA Dehydrogenase, subunit A, domain 3"/>
    <property type="match status" value="1"/>
</dbReference>
<evidence type="ECO:0000256" key="5">
    <source>
        <dbReference type="ARBA" id="ARBA00023002"/>
    </source>
</evidence>
<feature type="domain" description="Acyl-CoA oxidase/dehydrogenase middle" evidence="8">
    <location>
        <begin position="123"/>
        <end position="218"/>
    </location>
</feature>
<dbReference type="InterPro" id="IPR037069">
    <property type="entry name" value="AcylCoA_DH/ox_N_sf"/>
</dbReference>
<dbReference type="InterPro" id="IPR036250">
    <property type="entry name" value="AcylCo_DH-like_C"/>
</dbReference>
<dbReference type="Pfam" id="PF02771">
    <property type="entry name" value="Acyl-CoA_dh_N"/>
    <property type="match status" value="1"/>
</dbReference>
<dbReference type="SUPFAM" id="SSF47203">
    <property type="entry name" value="Acyl-CoA dehydrogenase C-terminal domain-like"/>
    <property type="match status" value="1"/>
</dbReference>